<dbReference type="Proteomes" id="UP001059380">
    <property type="component" value="Chromosome"/>
</dbReference>
<dbReference type="PANTHER" id="PTHR43861">
    <property type="entry name" value="TRANS-ACONITATE 2-METHYLTRANSFERASE-RELATED"/>
    <property type="match status" value="1"/>
</dbReference>
<dbReference type="KEGG" id="orp:MOP44_22140"/>
<dbReference type="Pfam" id="PF08241">
    <property type="entry name" value="Methyltransf_11"/>
    <property type="match status" value="1"/>
</dbReference>
<protein>
    <submittedName>
        <fullName evidence="2">Methyltransferase domain-containing protein</fullName>
    </submittedName>
</protein>
<reference evidence="2" key="1">
    <citation type="submission" date="2021-04" db="EMBL/GenBank/DDBJ databases">
        <title>Phylogenetic analysis of Acidobacteriaceae.</title>
        <authorList>
            <person name="Qiu L."/>
            <person name="Zhang Q."/>
        </authorList>
    </citation>
    <scope>NUCLEOTIDE SEQUENCE</scope>
    <source>
        <strain evidence="2">DSM 25168</strain>
    </source>
</reference>
<dbReference type="GO" id="GO:0032259">
    <property type="term" value="P:methylation"/>
    <property type="evidence" value="ECO:0007669"/>
    <property type="project" value="UniProtKB-KW"/>
</dbReference>
<dbReference type="AlphaFoldDB" id="A0A9J7BLB6"/>
<dbReference type="InterPro" id="IPR013216">
    <property type="entry name" value="Methyltransf_11"/>
</dbReference>
<dbReference type="SUPFAM" id="SSF53335">
    <property type="entry name" value="S-adenosyl-L-methionine-dependent methyltransferases"/>
    <property type="match status" value="1"/>
</dbReference>
<dbReference type="CDD" id="cd02440">
    <property type="entry name" value="AdoMet_MTases"/>
    <property type="match status" value="1"/>
</dbReference>
<gene>
    <name evidence="2" type="ORF">MOP44_22140</name>
</gene>
<keyword evidence="2" id="KW-0489">Methyltransferase</keyword>
<evidence type="ECO:0000313" key="2">
    <source>
        <dbReference type="EMBL" id="UWZ83257.1"/>
    </source>
</evidence>
<dbReference type="PANTHER" id="PTHR43861:SF1">
    <property type="entry name" value="TRANS-ACONITATE 2-METHYLTRANSFERASE"/>
    <property type="match status" value="1"/>
</dbReference>
<accession>A0A9J7BLB6</accession>
<keyword evidence="3" id="KW-1185">Reference proteome</keyword>
<evidence type="ECO:0000313" key="3">
    <source>
        <dbReference type="Proteomes" id="UP001059380"/>
    </source>
</evidence>
<name>A0A9J7BLB6_9BACT</name>
<dbReference type="InterPro" id="IPR029063">
    <property type="entry name" value="SAM-dependent_MTases_sf"/>
</dbReference>
<sequence length="251" mass="27233">MAQNWDPQAYGREGAFVHKLAGGVVEWLDAKPGERILDLGCGDGQLTAQLAAIGTNITGVDSSAAMVEAAKSRGIAAEQGSAEQLPFPANQFDAVFSNAALHWVRGQDEMMAEVHRVLKRGGRFVVEMGGHGNIAAIRVALMAVLARHGYAYREDGVNYYPTPAGYRARLERHGFSIERIELIPRPTPLPEGGMAGWLNTFRRGVLDGLPQELRPAIVNETCALLEPALKDEDGGWVADYVRLRFIAHACS</sequence>
<dbReference type="GO" id="GO:0008757">
    <property type="term" value="F:S-adenosylmethionine-dependent methyltransferase activity"/>
    <property type="evidence" value="ECO:0007669"/>
    <property type="project" value="InterPro"/>
</dbReference>
<dbReference type="EMBL" id="CP093313">
    <property type="protein sequence ID" value="UWZ83257.1"/>
    <property type="molecule type" value="Genomic_DNA"/>
</dbReference>
<proteinExistence type="predicted"/>
<dbReference type="Gene3D" id="3.40.50.150">
    <property type="entry name" value="Vaccinia Virus protein VP39"/>
    <property type="match status" value="1"/>
</dbReference>
<feature type="domain" description="Methyltransferase type 11" evidence="1">
    <location>
        <begin position="37"/>
        <end position="126"/>
    </location>
</feature>
<dbReference type="RefSeq" id="WP_260792592.1">
    <property type="nucleotide sequence ID" value="NZ_CP093313.1"/>
</dbReference>
<organism evidence="2 3">
    <name type="scientific">Occallatibacter riparius</name>
    <dbReference type="NCBI Taxonomy" id="1002689"/>
    <lineage>
        <taxon>Bacteria</taxon>
        <taxon>Pseudomonadati</taxon>
        <taxon>Acidobacteriota</taxon>
        <taxon>Terriglobia</taxon>
        <taxon>Terriglobales</taxon>
        <taxon>Acidobacteriaceae</taxon>
        <taxon>Occallatibacter</taxon>
    </lineage>
</organism>
<keyword evidence="2" id="KW-0808">Transferase</keyword>
<evidence type="ECO:0000259" key="1">
    <source>
        <dbReference type="Pfam" id="PF08241"/>
    </source>
</evidence>